<protein>
    <submittedName>
        <fullName evidence="3">Uncharacterized protein</fullName>
    </submittedName>
</protein>
<sequence length="242" mass="29065">MNTDEENYSSEDNRKRNRKEGEEQIFNKSQKIYRTSAKNRSEDEGKLDAIIKMMHILTAQTNGIATEIREIKAEQREYKKEIRKIQEKLKKVNQSNMAIRKENDELKIELKLTTNRIEQLKKEQRENNDQKTITKHQNALDEELGIMEELEKSTIEDIWRKFKTAIQTTAQTVIGYQSKKERIWLTDETWSKIEDRRKLKLQIAAARQHDDMKNLEIQYKEVKRSHRNDKRIYLRLSKKSRN</sequence>
<dbReference type="AlphaFoldDB" id="A0A8K0CCK7"/>
<gene>
    <name evidence="3" type="ORF">ILUMI_22511</name>
</gene>
<dbReference type="EMBL" id="VTPC01090314">
    <property type="protein sequence ID" value="KAF2883639.1"/>
    <property type="molecule type" value="Genomic_DNA"/>
</dbReference>
<feature type="compositionally biased region" description="Basic and acidic residues" evidence="2">
    <location>
        <begin position="11"/>
        <end position="22"/>
    </location>
</feature>
<proteinExistence type="predicted"/>
<feature type="compositionally biased region" description="Polar residues" evidence="2">
    <location>
        <begin position="26"/>
        <end position="38"/>
    </location>
</feature>
<accession>A0A8K0CCK7</accession>
<reference evidence="3" key="1">
    <citation type="submission" date="2019-08" db="EMBL/GenBank/DDBJ databases">
        <title>The genome of the North American firefly Photinus pyralis.</title>
        <authorList>
            <consortium name="Photinus pyralis genome working group"/>
            <person name="Fallon T.R."/>
            <person name="Sander Lower S.E."/>
            <person name="Weng J.-K."/>
        </authorList>
    </citation>
    <scope>NUCLEOTIDE SEQUENCE</scope>
    <source>
        <strain evidence="3">TRF0915ILg1</strain>
        <tissue evidence="3">Whole body</tissue>
    </source>
</reference>
<evidence type="ECO:0000313" key="3">
    <source>
        <dbReference type="EMBL" id="KAF2883639.1"/>
    </source>
</evidence>
<evidence type="ECO:0000256" key="2">
    <source>
        <dbReference type="SAM" id="MobiDB-lite"/>
    </source>
</evidence>
<keyword evidence="4" id="KW-1185">Reference proteome</keyword>
<organism evidence="3 4">
    <name type="scientific">Ignelater luminosus</name>
    <name type="common">Cucubano</name>
    <name type="synonym">Pyrophorus luminosus</name>
    <dbReference type="NCBI Taxonomy" id="2038154"/>
    <lineage>
        <taxon>Eukaryota</taxon>
        <taxon>Metazoa</taxon>
        <taxon>Ecdysozoa</taxon>
        <taxon>Arthropoda</taxon>
        <taxon>Hexapoda</taxon>
        <taxon>Insecta</taxon>
        <taxon>Pterygota</taxon>
        <taxon>Neoptera</taxon>
        <taxon>Endopterygota</taxon>
        <taxon>Coleoptera</taxon>
        <taxon>Polyphaga</taxon>
        <taxon>Elateriformia</taxon>
        <taxon>Elateroidea</taxon>
        <taxon>Elateridae</taxon>
        <taxon>Agrypninae</taxon>
        <taxon>Pyrophorini</taxon>
        <taxon>Ignelater</taxon>
    </lineage>
</organism>
<name>A0A8K0CCK7_IGNLU</name>
<dbReference type="OrthoDB" id="6159161at2759"/>
<evidence type="ECO:0000313" key="4">
    <source>
        <dbReference type="Proteomes" id="UP000801492"/>
    </source>
</evidence>
<feature type="coiled-coil region" evidence="1">
    <location>
        <begin position="64"/>
        <end position="153"/>
    </location>
</feature>
<evidence type="ECO:0000256" key="1">
    <source>
        <dbReference type="SAM" id="Coils"/>
    </source>
</evidence>
<comment type="caution">
    <text evidence="3">The sequence shown here is derived from an EMBL/GenBank/DDBJ whole genome shotgun (WGS) entry which is preliminary data.</text>
</comment>
<keyword evidence="1" id="KW-0175">Coiled coil</keyword>
<dbReference type="Proteomes" id="UP000801492">
    <property type="component" value="Unassembled WGS sequence"/>
</dbReference>
<feature type="region of interest" description="Disordered" evidence="2">
    <location>
        <begin position="1"/>
        <end position="42"/>
    </location>
</feature>